<gene>
    <name evidence="2" type="ORF">V6N12_007479</name>
</gene>
<evidence type="ECO:0000313" key="2">
    <source>
        <dbReference type="EMBL" id="KAK8568946.1"/>
    </source>
</evidence>
<name>A0ABR2F1V7_9ROSI</name>
<evidence type="ECO:0000256" key="1">
    <source>
        <dbReference type="SAM" id="MobiDB-lite"/>
    </source>
</evidence>
<proteinExistence type="predicted"/>
<accession>A0ABR2F1V7</accession>
<feature type="region of interest" description="Disordered" evidence="1">
    <location>
        <begin position="30"/>
        <end position="69"/>
    </location>
</feature>
<protein>
    <submittedName>
        <fullName evidence="2">Uncharacterized protein</fullName>
    </submittedName>
</protein>
<comment type="caution">
    <text evidence="2">The sequence shown here is derived from an EMBL/GenBank/DDBJ whole genome shotgun (WGS) entry which is preliminary data.</text>
</comment>
<evidence type="ECO:0000313" key="3">
    <source>
        <dbReference type="Proteomes" id="UP001472677"/>
    </source>
</evidence>
<feature type="compositionally biased region" description="Polar residues" evidence="1">
    <location>
        <begin position="44"/>
        <end position="60"/>
    </location>
</feature>
<organism evidence="2 3">
    <name type="scientific">Hibiscus sabdariffa</name>
    <name type="common">roselle</name>
    <dbReference type="NCBI Taxonomy" id="183260"/>
    <lineage>
        <taxon>Eukaryota</taxon>
        <taxon>Viridiplantae</taxon>
        <taxon>Streptophyta</taxon>
        <taxon>Embryophyta</taxon>
        <taxon>Tracheophyta</taxon>
        <taxon>Spermatophyta</taxon>
        <taxon>Magnoliopsida</taxon>
        <taxon>eudicotyledons</taxon>
        <taxon>Gunneridae</taxon>
        <taxon>Pentapetalae</taxon>
        <taxon>rosids</taxon>
        <taxon>malvids</taxon>
        <taxon>Malvales</taxon>
        <taxon>Malvaceae</taxon>
        <taxon>Malvoideae</taxon>
        <taxon>Hibiscus</taxon>
    </lineage>
</organism>
<keyword evidence="3" id="KW-1185">Reference proteome</keyword>
<dbReference type="Proteomes" id="UP001472677">
    <property type="component" value="Unassembled WGS sequence"/>
</dbReference>
<dbReference type="EMBL" id="JBBPBM010000009">
    <property type="protein sequence ID" value="KAK8568946.1"/>
    <property type="molecule type" value="Genomic_DNA"/>
</dbReference>
<sequence length="69" mass="7552">MGGKIVKAREFVGKGMKESGKCGLQLLKELRSPPNPTKVDWVQRRSQQLQAAEQSSNTNDVEPGLVDNA</sequence>
<reference evidence="2 3" key="1">
    <citation type="journal article" date="2024" name="G3 (Bethesda)">
        <title>Genome assembly of Hibiscus sabdariffa L. provides insights into metabolisms of medicinal natural products.</title>
        <authorList>
            <person name="Kim T."/>
        </authorList>
    </citation>
    <scope>NUCLEOTIDE SEQUENCE [LARGE SCALE GENOMIC DNA]</scope>
    <source>
        <strain evidence="2">TK-2024</strain>
        <tissue evidence="2">Old leaves</tissue>
    </source>
</reference>